<evidence type="ECO:0000256" key="2">
    <source>
        <dbReference type="ARBA" id="ARBA00022723"/>
    </source>
</evidence>
<dbReference type="SMART" id="SM00986">
    <property type="entry name" value="UDG"/>
    <property type="match status" value="1"/>
</dbReference>
<dbReference type="SUPFAM" id="SSF52141">
    <property type="entry name" value="Uracil-DNA glycosylase-like"/>
    <property type="match status" value="1"/>
</dbReference>
<evidence type="ECO:0000256" key="6">
    <source>
        <dbReference type="ARBA" id="ARBA00023014"/>
    </source>
</evidence>
<keyword evidence="10" id="KW-1185">Reference proteome</keyword>
<evidence type="ECO:0000256" key="3">
    <source>
        <dbReference type="ARBA" id="ARBA00022763"/>
    </source>
</evidence>
<protein>
    <submittedName>
        <fullName evidence="9">Uracil-DNA glycosylase</fullName>
    </submittedName>
</protein>
<keyword evidence="3" id="KW-0227">DNA damage</keyword>
<dbReference type="GO" id="GO:0097506">
    <property type="term" value="F:deaminated base DNA N-glycosylase activity"/>
    <property type="evidence" value="ECO:0007669"/>
    <property type="project" value="UniProtKB-ARBA"/>
</dbReference>
<dbReference type="InterPro" id="IPR005122">
    <property type="entry name" value="Uracil-DNA_glycosylase-like"/>
</dbReference>
<keyword evidence="1" id="KW-0004">4Fe-4S</keyword>
<dbReference type="Gene3D" id="3.40.470.10">
    <property type="entry name" value="Uracil-DNA glycosylase-like domain"/>
    <property type="match status" value="1"/>
</dbReference>
<evidence type="ECO:0000256" key="4">
    <source>
        <dbReference type="ARBA" id="ARBA00022801"/>
    </source>
</evidence>
<evidence type="ECO:0000313" key="9">
    <source>
        <dbReference type="EMBL" id="OXM82935.1"/>
    </source>
</evidence>
<feature type="domain" description="Uracil-DNA glycosylase-like" evidence="8">
    <location>
        <begin position="35"/>
        <end position="181"/>
    </location>
</feature>
<keyword evidence="5" id="KW-0408">Iron</keyword>
<dbReference type="PANTHER" id="PTHR33693">
    <property type="entry name" value="TYPE-5 URACIL-DNA GLYCOSYLASE"/>
    <property type="match status" value="1"/>
</dbReference>
<evidence type="ECO:0000313" key="10">
    <source>
        <dbReference type="Proteomes" id="UP000215509"/>
    </source>
</evidence>
<comment type="caution">
    <text evidence="9">The sequence shown here is derived from an EMBL/GenBank/DDBJ whole genome shotgun (WGS) entry which is preliminary data.</text>
</comment>
<dbReference type="GO" id="GO:0046872">
    <property type="term" value="F:metal ion binding"/>
    <property type="evidence" value="ECO:0007669"/>
    <property type="project" value="UniProtKB-KW"/>
</dbReference>
<gene>
    <name evidence="9" type="ORF">CF651_28425</name>
</gene>
<keyword evidence="7" id="KW-0234">DNA repair</keyword>
<sequence length="192" mass="21903">MTAFKPEILREEAPPAFAAQCQGCELARQRHRVVWGEGNQQAPIFILMDNPGAREDKEGHPFVCGTRETLQLGMKEAGLELSQVYVSYLLKCRPVRAYDKPLAREACFSHLRFQLEEKKPCILLGLGNIVVQTLYPEQEADVKGYRGRWHAYEGIPSVFSYHPLAVRRRPVLMKYFVQDLKLVAERNKAGLC</sequence>
<keyword evidence="6" id="KW-0411">Iron-sulfur</keyword>
<dbReference type="Pfam" id="PF03167">
    <property type="entry name" value="UDG"/>
    <property type="match status" value="1"/>
</dbReference>
<evidence type="ECO:0000256" key="1">
    <source>
        <dbReference type="ARBA" id="ARBA00022485"/>
    </source>
</evidence>
<dbReference type="OrthoDB" id="5290748at2"/>
<dbReference type="RefSeq" id="WP_094018238.1">
    <property type="nucleotide sequence ID" value="NZ_NMQW01000053.1"/>
</dbReference>
<evidence type="ECO:0000256" key="5">
    <source>
        <dbReference type="ARBA" id="ARBA00023004"/>
    </source>
</evidence>
<dbReference type="GO" id="GO:0006281">
    <property type="term" value="P:DNA repair"/>
    <property type="evidence" value="ECO:0007669"/>
    <property type="project" value="UniProtKB-KW"/>
</dbReference>
<evidence type="ECO:0000259" key="8">
    <source>
        <dbReference type="SMART" id="SM00986"/>
    </source>
</evidence>
<name>A0A229UI09_9BACL</name>
<keyword evidence="4" id="KW-0378">Hydrolase</keyword>
<dbReference type="GO" id="GO:0051539">
    <property type="term" value="F:4 iron, 4 sulfur cluster binding"/>
    <property type="evidence" value="ECO:0007669"/>
    <property type="project" value="UniProtKB-KW"/>
</dbReference>
<proteinExistence type="predicted"/>
<dbReference type="AlphaFoldDB" id="A0A229UI09"/>
<organism evidence="9 10">
    <name type="scientific">Paenibacillus rigui</name>
    <dbReference type="NCBI Taxonomy" id="554312"/>
    <lineage>
        <taxon>Bacteria</taxon>
        <taxon>Bacillati</taxon>
        <taxon>Bacillota</taxon>
        <taxon>Bacilli</taxon>
        <taxon>Bacillales</taxon>
        <taxon>Paenibacillaceae</taxon>
        <taxon>Paenibacillus</taxon>
    </lineage>
</organism>
<dbReference type="InterPro" id="IPR051536">
    <property type="entry name" value="UDG_Type-4/5"/>
</dbReference>
<dbReference type="PANTHER" id="PTHR33693:SF1">
    <property type="entry name" value="TYPE-4 URACIL-DNA GLYCOSYLASE"/>
    <property type="match status" value="1"/>
</dbReference>
<dbReference type="CDD" id="cd10030">
    <property type="entry name" value="UDG-F4_TTUDGA_SPO1dp_like"/>
    <property type="match status" value="1"/>
</dbReference>
<dbReference type="SMART" id="SM00987">
    <property type="entry name" value="UreE_C"/>
    <property type="match status" value="1"/>
</dbReference>
<dbReference type="InterPro" id="IPR036895">
    <property type="entry name" value="Uracil-DNA_glycosylase-like_sf"/>
</dbReference>
<accession>A0A229UI09</accession>
<dbReference type="Proteomes" id="UP000215509">
    <property type="component" value="Unassembled WGS sequence"/>
</dbReference>
<keyword evidence="2" id="KW-0479">Metal-binding</keyword>
<evidence type="ECO:0000256" key="7">
    <source>
        <dbReference type="ARBA" id="ARBA00023204"/>
    </source>
</evidence>
<dbReference type="EMBL" id="NMQW01000053">
    <property type="protein sequence ID" value="OXM82935.1"/>
    <property type="molecule type" value="Genomic_DNA"/>
</dbReference>
<reference evidence="9 10" key="1">
    <citation type="submission" date="2017-07" db="EMBL/GenBank/DDBJ databases">
        <title>Genome sequencing and assembly of Paenibacillus rigui.</title>
        <authorList>
            <person name="Mayilraj S."/>
        </authorList>
    </citation>
    <scope>NUCLEOTIDE SEQUENCE [LARGE SCALE GENOMIC DNA]</scope>
    <source>
        <strain evidence="9 10">JCM 16352</strain>
    </source>
</reference>